<evidence type="ECO:0000256" key="2">
    <source>
        <dbReference type="ARBA" id="ARBA00023002"/>
    </source>
</evidence>
<dbReference type="STRING" id="758820.SAMN00777080_4642"/>
<dbReference type="OrthoDB" id="9803333at2"/>
<keyword evidence="2" id="KW-0560">Oxidoreductase</keyword>
<evidence type="ECO:0000313" key="3">
    <source>
        <dbReference type="EMBL" id="SMD45969.1"/>
    </source>
</evidence>
<sequence length="265" mass="28102">MTAIEKLFSFEGKVIIITGAAGAIGSAAGHLFASLGANVVISDLNGEGAIKVAAEIEKESGKKTLGIKTDATDEADLENLVKTTIDKFGKISGLINNVGWGANTPIWESNAEKMVKSYLLNTVGSYNLTKLCMPYLEKEPNASVVFSGSMVGVSPSPEFIEYSTAKAGLMNMVRSMAVVSGPSVRFNTVLIGSVDNGDSTLAAGYTPEMLKALSDMFVMKRRGAPIEIAYGMMFLMSDAAQWITGIDLRIDGGGTYKSKMPTKKD</sequence>
<evidence type="ECO:0000313" key="4">
    <source>
        <dbReference type="Proteomes" id="UP000192333"/>
    </source>
</evidence>
<proteinExistence type="inferred from homology"/>
<dbReference type="Proteomes" id="UP000192333">
    <property type="component" value="Chromosome I"/>
</dbReference>
<name>A0A1W2HAP9_9BACT</name>
<dbReference type="PANTHER" id="PTHR24321">
    <property type="entry name" value="DEHYDROGENASES, SHORT CHAIN"/>
    <property type="match status" value="1"/>
</dbReference>
<reference evidence="4" key="1">
    <citation type="submission" date="2017-04" db="EMBL/GenBank/DDBJ databases">
        <authorList>
            <person name="Varghese N."/>
            <person name="Submissions S."/>
        </authorList>
    </citation>
    <scope>NUCLEOTIDE SEQUENCE [LARGE SCALE GENOMIC DNA]</scope>
    <source>
        <strain evidence="4">DSM 16537</strain>
    </source>
</reference>
<protein>
    <submittedName>
        <fullName evidence="3">NAD(P)-dependent dehydrogenase, short-chain alcohol dehydrogenase family</fullName>
    </submittedName>
</protein>
<dbReference type="Gene3D" id="3.40.50.720">
    <property type="entry name" value="NAD(P)-binding Rossmann-like Domain"/>
    <property type="match status" value="1"/>
</dbReference>
<organism evidence="3 4">
    <name type="scientific">Aquiflexum balticum DSM 16537</name>
    <dbReference type="NCBI Taxonomy" id="758820"/>
    <lineage>
        <taxon>Bacteria</taxon>
        <taxon>Pseudomonadati</taxon>
        <taxon>Bacteroidota</taxon>
        <taxon>Cytophagia</taxon>
        <taxon>Cytophagales</taxon>
        <taxon>Cyclobacteriaceae</taxon>
        <taxon>Aquiflexum</taxon>
    </lineage>
</organism>
<gene>
    <name evidence="3" type="ORF">SAMN00777080_4642</name>
</gene>
<dbReference type="PRINTS" id="PR00081">
    <property type="entry name" value="GDHRDH"/>
</dbReference>
<dbReference type="SUPFAM" id="SSF51735">
    <property type="entry name" value="NAD(P)-binding Rossmann-fold domains"/>
    <property type="match status" value="1"/>
</dbReference>
<dbReference type="PROSITE" id="PS00061">
    <property type="entry name" value="ADH_SHORT"/>
    <property type="match status" value="1"/>
</dbReference>
<dbReference type="InterPro" id="IPR036291">
    <property type="entry name" value="NAD(P)-bd_dom_sf"/>
</dbReference>
<dbReference type="InterPro" id="IPR020904">
    <property type="entry name" value="Sc_DH/Rdtase_CS"/>
</dbReference>
<dbReference type="Pfam" id="PF13561">
    <property type="entry name" value="adh_short_C2"/>
    <property type="match status" value="1"/>
</dbReference>
<dbReference type="EMBL" id="LT838813">
    <property type="protein sequence ID" value="SMD45969.1"/>
    <property type="molecule type" value="Genomic_DNA"/>
</dbReference>
<dbReference type="AlphaFoldDB" id="A0A1W2HAP9"/>
<dbReference type="PANTHER" id="PTHR24321:SF8">
    <property type="entry name" value="ESTRADIOL 17-BETA-DEHYDROGENASE 8-RELATED"/>
    <property type="match status" value="1"/>
</dbReference>
<evidence type="ECO:0000256" key="1">
    <source>
        <dbReference type="ARBA" id="ARBA00006484"/>
    </source>
</evidence>
<dbReference type="RefSeq" id="WP_084122923.1">
    <property type="nucleotide sequence ID" value="NZ_LT838813.1"/>
</dbReference>
<keyword evidence="4" id="KW-1185">Reference proteome</keyword>
<comment type="similarity">
    <text evidence="1">Belongs to the short-chain dehydrogenases/reductases (SDR) family.</text>
</comment>
<dbReference type="GO" id="GO:0016491">
    <property type="term" value="F:oxidoreductase activity"/>
    <property type="evidence" value="ECO:0007669"/>
    <property type="project" value="UniProtKB-KW"/>
</dbReference>
<dbReference type="InterPro" id="IPR002347">
    <property type="entry name" value="SDR_fam"/>
</dbReference>
<accession>A0A1W2HAP9</accession>